<dbReference type="CDD" id="cd00637">
    <property type="entry name" value="7tm_classA_rhodopsin-like"/>
    <property type="match status" value="1"/>
</dbReference>
<protein>
    <submittedName>
        <fullName evidence="9">Uncharacterized protein</fullName>
    </submittedName>
</protein>
<name>A0A8J1UF77_OWEFU</name>
<dbReference type="Pfam" id="PF00001">
    <property type="entry name" value="7tm_1"/>
    <property type="match status" value="1"/>
</dbReference>
<dbReference type="Gene3D" id="1.20.1070.10">
    <property type="entry name" value="Rhodopsin 7-helix transmembrane proteins"/>
    <property type="match status" value="1"/>
</dbReference>
<dbReference type="GO" id="GO:0004930">
    <property type="term" value="F:G protein-coupled receptor activity"/>
    <property type="evidence" value="ECO:0007669"/>
    <property type="project" value="UniProtKB-KW"/>
</dbReference>
<keyword evidence="5" id="KW-0297">G-protein coupled receptor</keyword>
<evidence type="ECO:0000256" key="5">
    <source>
        <dbReference type="ARBA" id="ARBA00023040"/>
    </source>
</evidence>
<proteinExistence type="predicted"/>
<dbReference type="PRINTS" id="PR00237">
    <property type="entry name" value="GPCRRHODOPSN"/>
</dbReference>
<dbReference type="GO" id="GO:0005886">
    <property type="term" value="C:plasma membrane"/>
    <property type="evidence" value="ECO:0007669"/>
    <property type="project" value="UniProtKB-SubCell"/>
</dbReference>
<evidence type="ECO:0000256" key="7">
    <source>
        <dbReference type="ARBA" id="ARBA00023170"/>
    </source>
</evidence>
<keyword evidence="3" id="KW-0812">Transmembrane</keyword>
<evidence type="ECO:0000313" key="9">
    <source>
        <dbReference type="EMBL" id="CAH1788906.1"/>
    </source>
</evidence>
<accession>A0A8J1UF77</accession>
<dbReference type="InterPro" id="IPR050569">
    <property type="entry name" value="TAAR"/>
</dbReference>
<evidence type="ECO:0000256" key="1">
    <source>
        <dbReference type="ARBA" id="ARBA00004651"/>
    </source>
</evidence>
<keyword evidence="4" id="KW-1133">Transmembrane helix</keyword>
<evidence type="ECO:0000256" key="8">
    <source>
        <dbReference type="ARBA" id="ARBA00023224"/>
    </source>
</evidence>
<comment type="caution">
    <text evidence="9">The sequence shown here is derived from an EMBL/GenBank/DDBJ whole genome shotgun (WGS) entry which is preliminary data.</text>
</comment>
<dbReference type="PANTHER" id="PTHR24249">
    <property type="entry name" value="HISTAMINE RECEPTOR-RELATED G-PROTEIN COUPLED RECEPTOR"/>
    <property type="match status" value="1"/>
</dbReference>
<evidence type="ECO:0000256" key="4">
    <source>
        <dbReference type="ARBA" id="ARBA00022989"/>
    </source>
</evidence>
<evidence type="ECO:0000256" key="2">
    <source>
        <dbReference type="ARBA" id="ARBA00022475"/>
    </source>
</evidence>
<sequence length="321" mass="36668">MENKSINGFFRDDMGSVEMDYSDMLVGLQNDTISYSEDYYDISYRAIHLLGQPDKIVALVVACIALLANIASLLAIKYTYGDLSAHQRLMISLALSDMFISVSVILHIVNHILNPLYHINDENNLRLQSHCARVLIEGLNRTSHVISLMNLMGMAADHYMAILKPLDYHRLMNKKRSRLMILALWLVSAAFGFSDVFSGFAGYDKSYEQQYNYTSNYCEIIRNNNFHPEFAIFALVIVCFIVMSAIYSKIFLIVRSHQRRANEVKENRKAVVTTLLILVTFAVCFLPNTLFQTIMIVLVYYTRGTPSASLSQDKIVWNNLR</sequence>
<dbReference type="InterPro" id="IPR000276">
    <property type="entry name" value="GPCR_Rhodpsn"/>
</dbReference>
<keyword evidence="8" id="KW-0807">Transducer</keyword>
<dbReference type="Proteomes" id="UP000749559">
    <property type="component" value="Unassembled WGS sequence"/>
</dbReference>
<dbReference type="PROSITE" id="PS50262">
    <property type="entry name" value="G_PROTEIN_RECEP_F1_2"/>
    <property type="match status" value="1"/>
</dbReference>
<reference evidence="9" key="1">
    <citation type="submission" date="2022-03" db="EMBL/GenBank/DDBJ databases">
        <authorList>
            <person name="Martin C."/>
        </authorList>
    </citation>
    <scope>NUCLEOTIDE SEQUENCE</scope>
</reference>
<dbReference type="SUPFAM" id="SSF81321">
    <property type="entry name" value="Family A G protein-coupled receptor-like"/>
    <property type="match status" value="1"/>
</dbReference>
<evidence type="ECO:0000313" key="10">
    <source>
        <dbReference type="Proteomes" id="UP000749559"/>
    </source>
</evidence>
<keyword evidence="2" id="KW-1003">Cell membrane</keyword>
<comment type="subcellular location">
    <subcellularLocation>
        <location evidence="1">Cell membrane</location>
        <topology evidence="1">Multi-pass membrane protein</topology>
    </subcellularLocation>
</comment>
<dbReference type="EMBL" id="CAIIXF020000007">
    <property type="protein sequence ID" value="CAH1788906.1"/>
    <property type="molecule type" value="Genomic_DNA"/>
</dbReference>
<evidence type="ECO:0000256" key="6">
    <source>
        <dbReference type="ARBA" id="ARBA00023136"/>
    </source>
</evidence>
<keyword evidence="7" id="KW-0675">Receptor</keyword>
<dbReference type="InterPro" id="IPR017452">
    <property type="entry name" value="GPCR_Rhodpsn_7TM"/>
</dbReference>
<gene>
    <name evidence="9" type="ORF">OFUS_LOCUS14354</name>
</gene>
<evidence type="ECO:0000256" key="3">
    <source>
        <dbReference type="ARBA" id="ARBA00022692"/>
    </source>
</evidence>
<organism evidence="9 10">
    <name type="scientific">Owenia fusiformis</name>
    <name type="common">Polychaete worm</name>
    <dbReference type="NCBI Taxonomy" id="6347"/>
    <lineage>
        <taxon>Eukaryota</taxon>
        <taxon>Metazoa</taxon>
        <taxon>Spiralia</taxon>
        <taxon>Lophotrochozoa</taxon>
        <taxon>Annelida</taxon>
        <taxon>Polychaeta</taxon>
        <taxon>Sedentaria</taxon>
        <taxon>Canalipalpata</taxon>
        <taxon>Sabellida</taxon>
        <taxon>Oweniida</taxon>
        <taxon>Oweniidae</taxon>
        <taxon>Owenia</taxon>
    </lineage>
</organism>
<keyword evidence="6" id="KW-0472">Membrane</keyword>
<dbReference type="AlphaFoldDB" id="A0A8J1UF77"/>
<dbReference type="PANTHER" id="PTHR24249:SF424">
    <property type="entry name" value="G-PROTEIN COUPLED RECEPTORS FAMILY 1 PROFILE DOMAIN-CONTAINING PROTEIN"/>
    <property type="match status" value="1"/>
</dbReference>
<dbReference type="OrthoDB" id="9894375at2759"/>
<keyword evidence="10" id="KW-1185">Reference proteome</keyword>